<name>L5LU50_MYODS</name>
<keyword evidence="2" id="KW-1185">Reference proteome</keyword>
<evidence type="ECO:0000313" key="1">
    <source>
        <dbReference type="EMBL" id="ELK29964.1"/>
    </source>
</evidence>
<proteinExistence type="predicted"/>
<dbReference type="AlphaFoldDB" id="L5LU50"/>
<organism evidence="1 2">
    <name type="scientific">Myotis davidii</name>
    <name type="common">David's myotis</name>
    <dbReference type="NCBI Taxonomy" id="225400"/>
    <lineage>
        <taxon>Eukaryota</taxon>
        <taxon>Metazoa</taxon>
        <taxon>Chordata</taxon>
        <taxon>Craniata</taxon>
        <taxon>Vertebrata</taxon>
        <taxon>Euteleostomi</taxon>
        <taxon>Mammalia</taxon>
        <taxon>Eutheria</taxon>
        <taxon>Laurasiatheria</taxon>
        <taxon>Chiroptera</taxon>
        <taxon>Yangochiroptera</taxon>
        <taxon>Vespertilionidae</taxon>
        <taxon>Myotis</taxon>
    </lineage>
</organism>
<gene>
    <name evidence="1" type="ORF">MDA_GLEAN10008612</name>
</gene>
<dbReference type="Proteomes" id="UP000010556">
    <property type="component" value="Unassembled WGS sequence"/>
</dbReference>
<dbReference type="EMBL" id="KB107560">
    <property type="protein sequence ID" value="ELK29964.1"/>
    <property type="molecule type" value="Genomic_DNA"/>
</dbReference>
<evidence type="ECO:0000313" key="2">
    <source>
        <dbReference type="Proteomes" id="UP000010556"/>
    </source>
</evidence>
<protein>
    <submittedName>
        <fullName evidence="1">Uncharacterized protein</fullName>
    </submittedName>
</protein>
<reference evidence="2" key="1">
    <citation type="journal article" date="2013" name="Science">
        <title>Comparative analysis of bat genomes provides insight into the evolution of flight and immunity.</title>
        <authorList>
            <person name="Zhang G."/>
            <person name="Cowled C."/>
            <person name="Shi Z."/>
            <person name="Huang Z."/>
            <person name="Bishop-Lilly K.A."/>
            <person name="Fang X."/>
            <person name="Wynne J.W."/>
            <person name="Xiong Z."/>
            <person name="Baker M.L."/>
            <person name="Zhao W."/>
            <person name="Tachedjian M."/>
            <person name="Zhu Y."/>
            <person name="Zhou P."/>
            <person name="Jiang X."/>
            <person name="Ng J."/>
            <person name="Yang L."/>
            <person name="Wu L."/>
            <person name="Xiao J."/>
            <person name="Feng Y."/>
            <person name="Chen Y."/>
            <person name="Sun X."/>
            <person name="Zhang Y."/>
            <person name="Marsh G.A."/>
            <person name="Crameri G."/>
            <person name="Broder C.C."/>
            <person name="Frey K.G."/>
            <person name="Wang L.F."/>
            <person name="Wang J."/>
        </authorList>
    </citation>
    <scope>NUCLEOTIDE SEQUENCE [LARGE SCALE GENOMIC DNA]</scope>
</reference>
<sequence length="304" mass="33066">MAVGKNKRLMKGTKKSTVQQVTKVVRSNCRLVCHPCTAVSSTATPEKCATYQALERSVRSFMLVESDGYPGALGWGLHTFYSFSPQTTLLSVGSLGVTVAHATLAGTLLPCFLPAVATPERVFGSHRVLVDISSCPKIFIGSPRDLVSLPSKMGFTGQIVVAQPEHIQQLLKLKQQAMQQQKVIQPQASSRTSPEGFPKKLVHFLGQRIQSAVFLRKSGPGKMTQMVWRKNSEGKETNEQAAVRGVDLTQHGGFPHVSVKEERTRLSPGALQLLVGSLHGIQWSATTSEPEFPSVAVLMHIRDA</sequence>
<accession>L5LU50</accession>